<organism evidence="4 5">
    <name type="scientific">Didymella pomorum</name>
    <dbReference type="NCBI Taxonomy" id="749634"/>
    <lineage>
        <taxon>Eukaryota</taxon>
        <taxon>Fungi</taxon>
        <taxon>Dikarya</taxon>
        <taxon>Ascomycota</taxon>
        <taxon>Pezizomycotina</taxon>
        <taxon>Dothideomycetes</taxon>
        <taxon>Pleosporomycetidae</taxon>
        <taxon>Pleosporales</taxon>
        <taxon>Pleosporineae</taxon>
        <taxon>Didymellaceae</taxon>
        <taxon>Didymella</taxon>
    </lineage>
</organism>
<accession>A0A9W8ZPB9</accession>
<sequence>MPYLALRKESEVRLDGSEDWKDITFLDRASANQNTPERLLIYVAHVSIVLCIWDHKTWTGYNFSRPCPVVEPPDEDSNSDTDTDDDDEVPREDIFAPDSGDHDMNDAPIWDPRMYFLHVVAIWANLIVQEYTGLVRKLEKLVNKPKEVDYRNDITPLVEHANLILEVLRSVRDFTSKAKDEWKMFSADNDGGMRHFKGLKDRKAKVALGKIRESFSKLARLDRDLERLKARCKESFEILGLSLSVQNNKLGERTYTETLRAANLNRATTGIAQRSEKAAVQTQSISQTNIEYFGGERDIFMFERTPKTFAYSVLVLMVVLRIFICALNPVAQVKSYMAARTARLWRNGAIHHRTAEVDDSIGLDGNVEAVSDV</sequence>
<evidence type="ECO:0000313" key="4">
    <source>
        <dbReference type="EMBL" id="KAJ4411193.1"/>
    </source>
</evidence>
<dbReference type="AlphaFoldDB" id="A0A9W8ZPB9"/>
<evidence type="ECO:0000256" key="1">
    <source>
        <dbReference type="SAM" id="Coils"/>
    </source>
</evidence>
<evidence type="ECO:0000256" key="3">
    <source>
        <dbReference type="SAM" id="Phobius"/>
    </source>
</evidence>
<evidence type="ECO:0000313" key="5">
    <source>
        <dbReference type="Proteomes" id="UP001140510"/>
    </source>
</evidence>
<keyword evidence="3" id="KW-0812">Transmembrane</keyword>
<dbReference type="EMBL" id="JAPEVA010000006">
    <property type="protein sequence ID" value="KAJ4411193.1"/>
    <property type="molecule type" value="Genomic_DNA"/>
</dbReference>
<evidence type="ECO:0000256" key="2">
    <source>
        <dbReference type="SAM" id="MobiDB-lite"/>
    </source>
</evidence>
<reference evidence="4" key="1">
    <citation type="submission" date="2022-10" db="EMBL/GenBank/DDBJ databases">
        <title>Tapping the CABI collections for fungal endophytes: first genome assemblies for Collariella, Neodidymelliopsis, Ascochyta clinopodiicola, Didymella pomorum, Didymosphaeria variabile, Neocosmospora piperis and Neocucurbitaria cava.</title>
        <authorList>
            <person name="Hill R."/>
        </authorList>
    </citation>
    <scope>NUCLEOTIDE SEQUENCE</scope>
    <source>
        <strain evidence="4">IMI 355091</strain>
    </source>
</reference>
<feature type="coiled-coil region" evidence="1">
    <location>
        <begin position="211"/>
        <end position="238"/>
    </location>
</feature>
<feature type="transmembrane region" description="Helical" evidence="3">
    <location>
        <begin position="309"/>
        <end position="331"/>
    </location>
</feature>
<name>A0A9W8ZPB9_9PLEO</name>
<protein>
    <submittedName>
        <fullName evidence="4">Uncharacterized protein</fullName>
    </submittedName>
</protein>
<keyword evidence="5" id="KW-1185">Reference proteome</keyword>
<dbReference type="Proteomes" id="UP001140510">
    <property type="component" value="Unassembled WGS sequence"/>
</dbReference>
<feature type="region of interest" description="Disordered" evidence="2">
    <location>
        <begin position="69"/>
        <end position="99"/>
    </location>
</feature>
<proteinExistence type="predicted"/>
<keyword evidence="3" id="KW-0472">Membrane</keyword>
<keyword evidence="1" id="KW-0175">Coiled coil</keyword>
<gene>
    <name evidence="4" type="ORF">N0V91_001568</name>
</gene>
<dbReference type="OrthoDB" id="5428055at2759"/>
<keyword evidence="3" id="KW-1133">Transmembrane helix</keyword>
<comment type="caution">
    <text evidence="4">The sequence shown here is derived from an EMBL/GenBank/DDBJ whole genome shotgun (WGS) entry which is preliminary data.</text>
</comment>
<feature type="compositionally biased region" description="Acidic residues" evidence="2">
    <location>
        <begin position="72"/>
        <end position="90"/>
    </location>
</feature>